<dbReference type="EMBL" id="OU898281">
    <property type="protein sequence ID" value="CAH1281619.1"/>
    <property type="molecule type" value="Genomic_DNA"/>
</dbReference>
<dbReference type="OrthoDB" id="10045204at2759"/>
<evidence type="ECO:0000256" key="1">
    <source>
        <dbReference type="SAM" id="MobiDB-lite"/>
    </source>
</evidence>
<dbReference type="Proteomes" id="UP001153709">
    <property type="component" value="Chromosome 6"/>
</dbReference>
<proteinExistence type="predicted"/>
<gene>
    <name evidence="2" type="ORF">DIABBA_LOCUS9337</name>
</gene>
<sequence>MSTKKCNTRSQNKGVNVQSDTDNSQSLATSRGEGNIHSNSDREYGKSINKIKNDVKTVIELMGPISPELENSSTIEESYRKATEESNNLYKEISEEMNQTLAEDYQLTTDCDQSIIPRDHITVQDTDLLSIVENCSVTAVENASLHCTNICAPPVQATNFVYNSECMCPQMADYIHTYAVQGEKRKTAKKNLFRSFLTVFQNKKCKNHFPSKSKYYKINIQGSRKNIAPTRLVFDLVDNVHTQVNNHDHGDCVPEKNYILTEENHFCLQPEKETKYTTTKEQFIQTNKQSSMTNCQICSQKKKLNRKSPYTYVNEIKKKRVLL</sequence>
<dbReference type="AlphaFoldDB" id="A0A9P0DVH5"/>
<feature type="region of interest" description="Disordered" evidence="1">
    <location>
        <begin position="1"/>
        <end position="47"/>
    </location>
</feature>
<feature type="compositionally biased region" description="Polar residues" evidence="1">
    <location>
        <begin position="1"/>
        <end position="29"/>
    </location>
</feature>
<evidence type="ECO:0000313" key="3">
    <source>
        <dbReference type="Proteomes" id="UP001153709"/>
    </source>
</evidence>
<keyword evidence="3" id="KW-1185">Reference proteome</keyword>
<name>A0A9P0DVH5_DIABA</name>
<protein>
    <submittedName>
        <fullName evidence="2">Uncharacterized protein</fullName>
    </submittedName>
</protein>
<reference evidence="2" key="1">
    <citation type="submission" date="2022-01" db="EMBL/GenBank/DDBJ databases">
        <authorList>
            <person name="King R."/>
        </authorList>
    </citation>
    <scope>NUCLEOTIDE SEQUENCE</scope>
</reference>
<evidence type="ECO:0000313" key="2">
    <source>
        <dbReference type="EMBL" id="CAH1281619.1"/>
    </source>
</evidence>
<organism evidence="2 3">
    <name type="scientific">Diabrotica balteata</name>
    <name type="common">Banded cucumber beetle</name>
    <dbReference type="NCBI Taxonomy" id="107213"/>
    <lineage>
        <taxon>Eukaryota</taxon>
        <taxon>Metazoa</taxon>
        <taxon>Ecdysozoa</taxon>
        <taxon>Arthropoda</taxon>
        <taxon>Hexapoda</taxon>
        <taxon>Insecta</taxon>
        <taxon>Pterygota</taxon>
        <taxon>Neoptera</taxon>
        <taxon>Endopterygota</taxon>
        <taxon>Coleoptera</taxon>
        <taxon>Polyphaga</taxon>
        <taxon>Cucujiformia</taxon>
        <taxon>Chrysomeloidea</taxon>
        <taxon>Chrysomelidae</taxon>
        <taxon>Galerucinae</taxon>
        <taxon>Diabroticina</taxon>
        <taxon>Diabroticites</taxon>
        <taxon>Diabrotica</taxon>
    </lineage>
</organism>
<accession>A0A9P0DVH5</accession>